<gene>
    <name evidence="2" type="ORF">Stube_65360</name>
</gene>
<dbReference type="GeneID" id="96287592"/>
<evidence type="ECO:0000313" key="3">
    <source>
        <dbReference type="Proteomes" id="UP000431826"/>
    </source>
</evidence>
<dbReference type="AlphaFoldDB" id="A0A640V0F2"/>
<feature type="transmembrane region" description="Helical" evidence="1">
    <location>
        <begin position="163"/>
        <end position="184"/>
    </location>
</feature>
<evidence type="ECO:0000256" key="1">
    <source>
        <dbReference type="SAM" id="Phobius"/>
    </source>
</evidence>
<keyword evidence="1" id="KW-1133">Transmembrane helix</keyword>
<comment type="caution">
    <text evidence="2">The sequence shown here is derived from an EMBL/GenBank/DDBJ whole genome shotgun (WGS) entry which is preliminary data.</text>
</comment>
<name>A0A640V0F2_9ACTN</name>
<feature type="transmembrane region" description="Helical" evidence="1">
    <location>
        <begin position="62"/>
        <end position="86"/>
    </location>
</feature>
<evidence type="ECO:0000313" key="2">
    <source>
        <dbReference type="EMBL" id="GFE41863.1"/>
    </source>
</evidence>
<keyword evidence="1" id="KW-0812">Transmembrane</keyword>
<dbReference type="RefSeq" id="WP_159748912.1">
    <property type="nucleotide sequence ID" value="NZ_BLIR01000003.1"/>
</dbReference>
<proteinExistence type="predicted"/>
<dbReference type="Proteomes" id="UP000431826">
    <property type="component" value="Unassembled WGS sequence"/>
</dbReference>
<dbReference type="OrthoDB" id="4558679at2"/>
<sequence length="252" mass="26202">MEAGYVLRGARAIAFAVVCVLLTAVGHVLTSGAVLPWRVLLTAAVGAAGGAWCFAGRERGPLIVAALTVGTQATLHSVFALGQAMAHAGHSELSWARLWWESLRCGGGVPMHPLRVPSGVQGALVDGSPSAMSAMAHGGHFGGLSVAGQTAVMGHASHSGSPGGAGVMLAAHLLIATLSVWWMWGGERAVFRLVRAVSLALVPRIRLVLQPALPTLPPAAREPERIPHRALRRLLLVHVVSRRGPPLEPAVH</sequence>
<evidence type="ECO:0008006" key="4">
    <source>
        <dbReference type="Google" id="ProtNLM"/>
    </source>
</evidence>
<reference evidence="2 3" key="1">
    <citation type="submission" date="2019-12" db="EMBL/GenBank/DDBJ databases">
        <title>Whole genome shotgun sequence of Streptomyces tubercidicus NBRC 13090.</title>
        <authorList>
            <person name="Ichikawa N."/>
            <person name="Kimura A."/>
            <person name="Kitahashi Y."/>
            <person name="Komaki H."/>
            <person name="Tamura T."/>
        </authorList>
    </citation>
    <scope>NUCLEOTIDE SEQUENCE [LARGE SCALE GENOMIC DNA]</scope>
    <source>
        <strain evidence="2 3">NBRC 13090</strain>
    </source>
</reference>
<feature type="transmembrane region" description="Helical" evidence="1">
    <location>
        <begin position="35"/>
        <end position="55"/>
    </location>
</feature>
<keyword evidence="1" id="KW-0472">Membrane</keyword>
<dbReference type="EMBL" id="BLIR01000003">
    <property type="protein sequence ID" value="GFE41863.1"/>
    <property type="molecule type" value="Genomic_DNA"/>
</dbReference>
<accession>A0A640V0F2</accession>
<organism evidence="2 3">
    <name type="scientific">Streptomyces tubercidicus</name>
    <dbReference type="NCBI Taxonomy" id="47759"/>
    <lineage>
        <taxon>Bacteria</taxon>
        <taxon>Bacillati</taxon>
        <taxon>Actinomycetota</taxon>
        <taxon>Actinomycetes</taxon>
        <taxon>Kitasatosporales</taxon>
        <taxon>Streptomycetaceae</taxon>
        <taxon>Streptomyces</taxon>
    </lineage>
</organism>
<feature type="transmembrane region" description="Helical" evidence="1">
    <location>
        <begin position="12"/>
        <end position="29"/>
    </location>
</feature>
<protein>
    <recommendedName>
        <fullName evidence="4">PE-PGRS family protein</fullName>
    </recommendedName>
</protein>
<keyword evidence="3" id="KW-1185">Reference proteome</keyword>